<dbReference type="InterPro" id="IPR001048">
    <property type="entry name" value="Asp/Glu/Uridylate_kinase"/>
</dbReference>
<dbReference type="PANTHER" id="PTHR23342:SF0">
    <property type="entry name" value="N-ACETYLGLUTAMATE SYNTHASE, MITOCHONDRIAL"/>
    <property type="match status" value="1"/>
</dbReference>
<protein>
    <recommendedName>
        <fullName evidence="2">acetylglutamate kinase</fullName>
        <ecNumber evidence="2">2.7.2.8</ecNumber>
    </recommendedName>
</protein>
<evidence type="ECO:0000256" key="2">
    <source>
        <dbReference type="ARBA" id="ARBA00013065"/>
    </source>
</evidence>
<dbReference type="PANTHER" id="PTHR23342">
    <property type="entry name" value="N-ACETYLGLUTAMATE SYNTHASE"/>
    <property type="match status" value="1"/>
</dbReference>
<dbReference type="PRINTS" id="PR00474">
    <property type="entry name" value="GLU5KINASE"/>
</dbReference>
<evidence type="ECO:0000259" key="9">
    <source>
        <dbReference type="Pfam" id="PF00696"/>
    </source>
</evidence>
<keyword evidence="5" id="KW-0808">Transferase</keyword>
<reference evidence="10" key="1">
    <citation type="submission" date="2021-01" db="EMBL/GenBank/DDBJ databases">
        <authorList>
            <person name="Corre E."/>
            <person name="Pelletier E."/>
            <person name="Niang G."/>
            <person name="Scheremetjew M."/>
            <person name="Finn R."/>
            <person name="Kale V."/>
            <person name="Holt S."/>
            <person name="Cochrane G."/>
            <person name="Meng A."/>
            <person name="Brown T."/>
            <person name="Cohen L."/>
        </authorList>
    </citation>
    <scope>NUCLEOTIDE SEQUENCE</scope>
    <source>
        <strain evidence="10">SL-175</strain>
    </source>
</reference>
<dbReference type="InterPro" id="IPR037528">
    <property type="entry name" value="ArgB"/>
</dbReference>
<dbReference type="CDD" id="cd04250">
    <property type="entry name" value="AAK_NAGK-C"/>
    <property type="match status" value="1"/>
</dbReference>
<evidence type="ECO:0000256" key="7">
    <source>
        <dbReference type="ARBA" id="ARBA00022777"/>
    </source>
</evidence>
<dbReference type="InterPro" id="IPR036393">
    <property type="entry name" value="AceGlu_kinase-like_sf"/>
</dbReference>
<dbReference type="Pfam" id="PF00696">
    <property type="entry name" value="AA_kinase"/>
    <property type="match status" value="1"/>
</dbReference>
<dbReference type="HAMAP" id="MF_00082">
    <property type="entry name" value="ArgB"/>
    <property type="match status" value="1"/>
</dbReference>
<dbReference type="NCBIfam" id="TIGR00761">
    <property type="entry name" value="argB"/>
    <property type="match status" value="1"/>
</dbReference>
<keyword evidence="8" id="KW-0067">ATP-binding</keyword>
<comment type="pathway">
    <text evidence="1">Amino-acid biosynthesis; L-arginine biosynthesis; N(2)-acetyl-L-ornithine from L-glutamate: step 2/4.</text>
</comment>
<organism evidence="10">
    <name type="scientific">Mantoniella antarctica</name>
    <dbReference type="NCBI Taxonomy" id="81844"/>
    <lineage>
        <taxon>Eukaryota</taxon>
        <taxon>Viridiplantae</taxon>
        <taxon>Chlorophyta</taxon>
        <taxon>Mamiellophyceae</taxon>
        <taxon>Mamiellales</taxon>
        <taxon>Mamiellaceae</taxon>
        <taxon>Mantoniella</taxon>
    </lineage>
</organism>
<dbReference type="Gene3D" id="3.40.1160.10">
    <property type="entry name" value="Acetylglutamate kinase-like"/>
    <property type="match status" value="1"/>
</dbReference>
<keyword evidence="6" id="KW-0547">Nucleotide-binding</keyword>
<gene>
    <name evidence="10" type="ORF">MANT1106_LOCUS72</name>
</gene>
<dbReference type="InterPro" id="IPR041727">
    <property type="entry name" value="NAGK-C"/>
</dbReference>
<keyword evidence="7" id="KW-0418">Kinase</keyword>
<dbReference type="GO" id="GO:0005524">
    <property type="term" value="F:ATP binding"/>
    <property type="evidence" value="ECO:0007669"/>
    <property type="project" value="UniProtKB-KW"/>
</dbReference>
<keyword evidence="4" id="KW-0028">Amino-acid biosynthesis</keyword>
<dbReference type="FunFam" id="3.40.1160.10:FF:000004">
    <property type="entry name" value="Acetylglutamate kinase"/>
    <property type="match status" value="1"/>
</dbReference>
<evidence type="ECO:0000256" key="5">
    <source>
        <dbReference type="ARBA" id="ARBA00022679"/>
    </source>
</evidence>
<evidence type="ECO:0000256" key="6">
    <source>
        <dbReference type="ARBA" id="ARBA00022741"/>
    </source>
</evidence>
<sequence>MAVSAVSMPVAVANGGVRPTAPRRHSARGAIGRATAFKGDAVTVHARRVSAPTTRRAATAAVDGKSLAAVVDDNCNSELDNFTRVSVLAEALPYLQRFAGQTVVVKYGGAAMVDEGLKDRVIRDLVLLSTVGIRPILVHGGGPEINQWLTKVGIEPKFKNGLRVTDAATMEIVEMVLVGKVNKSLVSLINVAGGRAVGICGKDGNTLRGRVRDAELGFVGDVSSVDTSLLKQLVDTGHIPVLATVAMDDSGQALNVNADTAAGEIAASIGAAKLILMTDVPGVCTDKDDPSSLIRELTISETRSMVTDGFIAGGMIPKVECCVKSIAQGVCSAHIIDGRAPHSLLLEILTDEGAGTMITG</sequence>
<dbReference type="EMBL" id="HBFC01000120">
    <property type="protein sequence ID" value="CAD8697393.1"/>
    <property type="molecule type" value="Transcribed_RNA"/>
</dbReference>
<keyword evidence="3" id="KW-0055">Arginine biosynthesis</keyword>
<proteinExistence type="inferred from homology"/>
<accession>A0A7S0X1U4</accession>
<evidence type="ECO:0000256" key="1">
    <source>
        <dbReference type="ARBA" id="ARBA00004828"/>
    </source>
</evidence>
<feature type="domain" description="Aspartate/glutamate/uridylate kinase" evidence="9">
    <location>
        <begin position="102"/>
        <end position="337"/>
    </location>
</feature>
<dbReference type="EC" id="2.7.2.8" evidence="2"/>
<dbReference type="GO" id="GO:0003991">
    <property type="term" value="F:acetylglutamate kinase activity"/>
    <property type="evidence" value="ECO:0007669"/>
    <property type="project" value="UniProtKB-EC"/>
</dbReference>
<dbReference type="GO" id="GO:0006526">
    <property type="term" value="P:L-arginine biosynthetic process"/>
    <property type="evidence" value="ECO:0007669"/>
    <property type="project" value="UniProtKB-KW"/>
</dbReference>
<dbReference type="InterPro" id="IPR001057">
    <property type="entry name" value="Glu/AcGlu_kinase"/>
</dbReference>
<evidence type="ECO:0000256" key="8">
    <source>
        <dbReference type="ARBA" id="ARBA00022840"/>
    </source>
</evidence>
<dbReference type="SUPFAM" id="SSF53633">
    <property type="entry name" value="Carbamate kinase-like"/>
    <property type="match status" value="1"/>
</dbReference>
<dbReference type="InterPro" id="IPR004662">
    <property type="entry name" value="AcgluKinase_fam"/>
</dbReference>
<evidence type="ECO:0000313" key="10">
    <source>
        <dbReference type="EMBL" id="CAD8697393.1"/>
    </source>
</evidence>
<dbReference type="AlphaFoldDB" id="A0A7S0X1U4"/>
<evidence type="ECO:0000256" key="3">
    <source>
        <dbReference type="ARBA" id="ARBA00022571"/>
    </source>
</evidence>
<evidence type="ECO:0000256" key="4">
    <source>
        <dbReference type="ARBA" id="ARBA00022605"/>
    </source>
</evidence>
<dbReference type="GO" id="GO:0009534">
    <property type="term" value="C:chloroplast thylakoid"/>
    <property type="evidence" value="ECO:0007669"/>
    <property type="project" value="TreeGrafter"/>
</dbReference>
<name>A0A7S0X1U4_9CHLO</name>